<sequence>MAGQIPHSKLRFQSRQAKGTSIGSSDRRESNYSGRIRRFLGTTSRKGDQISRFTREDGSSAGGRERLPPMRHIKHLSLPNQAPFLGTL</sequence>
<dbReference type="AlphaFoldDB" id="A0A444EDU3"/>
<reference evidence="2 3" key="1">
    <citation type="journal article" date="2014" name="Agronomy (Basel)">
        <title>A Draft Genome Sequence for Ensete ventricosum, the Drought-Tolerant Tree Against Hunger.</title>
        <authorList>
            <person name="Harrison J."/>
            <person name="Moore K.A."/>
            <person name="Paszkiewicz K."/>
            <person name="Jones T."/>
            <person name="Grant M."/>
            <person name="Ambacheew D."/>
            <person name="Muzemil S."/>
            <person name="Studholme D.J."/>
        </authorList>
    </citation>
    <scope>NUCLEOTIDE SEQUENCE [LARGE SCALE GENOMIC DNA]</scope>
</reference>
<evidence type="ECO:0000313" key="3">
    <source>
        <dbReference type="Proteomes" id="UP000287651"/>
    </source>
</evidence>
<gene>
    <name evidence="2" type="ORF">B296_00048276</name>
</gene>
<feature type="compositionally biased region" description="Basic and acidic residues" evidence="1">
    <location>
        <begin position="45"/>
        <end position="68"/>
    </location>
</feature>
<dbReference type="Proteomes" id="UP000287651">
    <property type="component" value="Unassembled WGS sequence"/>
</dbReference>
<protein>
    <submittedName>
        <fullName evidence="2">Uncharacterized protein</fullName>
    </submittedName>
</protein>
<accession>A0A444EDU3</accession>
<proteinExistence type="predicted"/>
<comment type="caution">
    <text evidence="2">The sequence shown here is derived from an EMBL/GenBank/DDBJ whole genome shotgun (WGS) entry which is preliminary data.</text>
</comment>
<feature type="region of interest" description="Disordered" evidence="1">
    <location>
        <begin position="1"/>
        <end position="72"/>
    </location>
</feature>
<feature type="compositionally biased region" description="Polar residues" evidence="1">
    <location>
        <begin position="11"/>
        <end position="24"/>
    </location>
</feature>
<organism evidence="2 3">
    <name type="scientific">Ensete ventricosum</name>
    <name type="common">Abyssinian banana</name>
    <name type="synonym">Musa ensete</name>
    <dbReference type="NCBI Taxonomy" id="4639"/>
    <lineage>
        <taxon>Eukaryota</taxon>
        <taxon>Viridiplantae</taxon>
        <taxon>Streptophyta</taxon>
        <taxon>Embryophyta</taxon>
        <taxon>Tracheophyta</taxon>
        <taxon>Spermatophyta</taxon>
        <taxon>Magnoliopsida</taxon>
        <taxon>Liliopsida</taxon>
        <taxon>Zingiberales</taxon>
        <taxon>Musaceae</taxon>
        <taxon>Ensete</taxon>
    </lineage>
</organism>
<evidence type="ECO:0000256" key="1">
    <source>
        <dbReference type="SAM" id="MobiDB-lite"/>
    </source>
</evidence>
<name>A0A444EDU3_ENSVE</name>
<evidence type="ECO:0000313" key="2">
    <source>
        <dbReference type="EMBL" id="RRT55671.1"/>
    </source>
</evidence>
<dbReference type="EMBL" id="AMZH03009974">
    <property type="protein sequence ID" value="RRT55671.1"/>
    <property type="molecule type" value="Genomic_DNA"/>
</dbReference>